<dbReference type="InterPro" id="IPR011008">
    <property type="entry name" value="Dimeric_a/b-barrel"/>
</dbReference>
<dbReference type="KEGG" id="drc:G0Q07_09475"/>
<dbReference type="InterPro" id="IPR050744">
    <property type="entry name" value="AI-2_Isomerase_LsrG"/>
</dbReference>
<dbReference type="AlphaFoldDB" id="A0A6C0RBV4"/>
<dbReference type="Gene3D" id="3.30.70.100">
    <property type="match status" value="1"/>
</dbReference>
<dbReference type="InterPro" id="IPR007138">
    <property type="entry name" value="ABM_dom"/>
</dbReference>
<keyword evidence="3" id="KW-1185">Reference proteome</keyword>
<gene>
    <name evidence="2" type="ORF">G0Q07_09475</name>
</gene>
<dbReference type="Pfam" id="PF03992">
    <property type="entry name" value="ABM"/>
    <property type="match status" value="1"/>
</dbReference>
<reference evidence="2 3" key="1">
    <citation type="submission" date="2020-02" db="EMBL/GenBank/DDBJ databases">
        <title>Genome sequencing for Draconibacterium sp. strain M1.</title>
        <authorList>
            <person name="Park S.-J."/>
        </authorList>
    </citation>
    <scope>NUCLEOTIDE SEQUENCE [LARGE SCALE GENOMIC DNA]</scope>
    <source>
        <strain evidence="2 3">M1</strain>
    </source>
</reference>
<dbReference type="PANTHER" id="PTHR33336:SF15">
    <property type="entry name" value="ABM DOMAIN-CONTAINING PROTEIN"/>
    <property type="match status" value="1"/>
</dbReference>
<organism evidence="2 3">
    <name type="scientific">Draconibacterium halophilum</name>
    <dbReference type="NCBI Taxonomy" id="2706887"/>
    <lineage>
        <taxon>Bacteria</taxon>
        <taxon>Pseudomonadati</taxon>
        <taxon>Bacteroidota</taxon>
        <taxon>Bacteroidia</taxon>
        <taxon>Marinilabiliales</taxon>
        <taxon>Prolixibacteraceae</taxon>
        <taxon>Draconibacterium</taxon>
    </lineage>
</organism>
<protein>
    <submittedName>
        <fullName evidence="2">Antibiotic biosynthesis monooxygenase</fullName>
    </submittedName>
</protein>
<dbReference type="GO" id="GO:0004497">
    <property type="term" value="F:monooxygenase activity"/>
    <property type="evidence" value="ECO:0007669"/>
    <property type="project" value="UniProtKB-KW"/>
</dbReference>
<dbReference type="RefSeq" id="WP_163345865.1">
    <property type="nucleotide sequence ID" value="NZ_CP048409.1"/>
</dbReference>
<evidence type="ECO:0000313" key="2">
    <source>
        <dbReference type="EMBL" id="QIA07944.1"/>
    </source>
</evidence>
<evidence type="ECO:0000313" key="3">
    <source>
        <dbReference type="Proteomes" id="UP000474630"/>
    </source>
</evidence>
<dbReference type="PROSITE" id="PS51725">
    <property type="entry name" value="ABM"/>
    <property type="match status" value="1"/>
</dbReference>
<accession>A0A6C0RBV4</accession>
<dbReference type="Proteomes" id="UP000474630">
    <property type="component" value="Chromosome"/>
</dbReference>
<name>A0A6C0RBV4_9BACT</name>
<dbReference type="SUPFAM" id="SSF54909">
    <property type="entry name" value="Dimeric alpha+beta barrel"/>
    <property type="match status" value="1"/>
</dbReference>
<keyword evidence="2" id="KW-0503">Monooxygenase</keyword>
<dbReference type="PANTHER" id="PTHR33336">
    <property type="entry name" value="QUINOL MONOOXYGENASE YGIN-RELATED"/>
    <property type="match status" value="1"/>
</dbReference>
<proteinExistence type="predicted"/>
<feature type="domain" description="ABM" evidence="1">
    <location>
        <begin position="2"/>
        <end position="92"/>
    </location>
</feature>
<dbReference type="EMBL" id="CP048409">
    <property type="protein sequence ID" value="QIA07944.1"/>
    <property type="molecule type" value="Genomic_DNA"/>
</dbReference>
<evidence type="ECO:0000259" key="1">
    <source>
        <dbReference type="PROSITE" id="PS51725"/>
    </source>
</evidence>
<keyword evidence="2" id="KW-0560">Oxidoreductase</keyword>
<sequence length="92" mass="10383">MITIVAKFIVDKTQVSTFMKLIDGLVEASRAEEGNIEYVLHKKVDDPLTFCLIEKWKDQAAISYHNNTPHFTSTVPKIGELGEVSIDVYELV</sequence>